<dbReference type="InterPro" id="IPR014810">
    <property type="entry name" value="Fcf2_C"/>
</dbReference>
<dbReference type="Pfam" id="PF08698">
    <property type="entry name" value="Fcf2"/>
    <property type="match status" value="1"/>
</dbReference>
<sequence>MGTVVESRTDFYLTKKERKRSIAEELLHDAALGKYRKRKVREIEERNNVPGVEKWKIKGKQSWKRAKHRRGD</sequence>
<evidence type="ECO:0000256" key="1">
    <source>
        <dbReference type="ARBA" id="ARBA00004604"/>
    </source>
</evidence>
<accession>A0A4Y7KF45</accession>
<keyword evidence="5" id="KW-1185">Reference proteome</keyword>
<organism evidence="4 5">
    <name type="scientific">Papaver somniferum</name>
    <name type="common">Opium poppy</name>
    <dbReference type="NCBI Taxonomy" id="3469"/>
    <lineage>
        <taxon>Eukaryota</taxon>
        <taxon>Viridiplantae</taxon>
        <taxon>Streptophyta</taxon>
        <taxon>Embryophyta</taxon>
        <taxon>Tracheophyta</taxon>
        <taxon>Spermatophyta</taxon>
        <taxon>Magnoliopsida</taxon>
        <taxon>Ranunculales</taxon>
        <taxon>Papaveraceae</taxon>
        <taxon>Papaveroideae</taxon>
        <taxon>Papaver</taxon>
    </lineage>
</organism>
<evidence type="ECO:0000259" key="3">
    <source>
        <dbReference type="Pfam" id="PF08698"/>
    </source>
</evidence>
<gene>
    <name evidence="4" type="ORF">C5167_035170</name>
</gene>
<comment type="subcellular location">
    <subcellularLocation>
        <location evidence="1">Nucleus</location>
        <location evidence="1">Nucleolus</location>
    </subcellularLocation>
</comment>
<dbReference type="GO" id="GO:0005730">
    <property type="term" value="C:nucleolus"/>
    <property type="evidence" value="ECO:0007669"/>
    <property type="project" value="UniProtKB-SubCell"/>
</dbReference>
<name>A0A4Y7KF45_PAPSO</name>
<dbReference type="Gramene" id="RZC71993">
    <property type="protein sequence ID" value="RZC71993"/>
    <property type="gene ID" value="C5167_035170"/>
</dbReference>
<reference evidence="4 5" key="1">
    <citation type="journal article" date="2018" name="Science">
        <title>The opium poppy genome and morphinan production.</title>
        <authorList>
            <person name="Guo L."/>
            <person name="Winzer T."/>
            <person name="Yang X."/>
            <person name="Li Y."/>
            <person name="Ning Z."/>
            <person name="He Z."/>
            <person name="Teodor R."/>
            <person name="Lu Y."/>
            <person name="Bowser T.A."/>
            <person name="Graham I.A."/>
            <person name="Ye K."/>
        </authorList>
    </citation>
    <scope>NUCLEOTIDE SEQUENCE [LARGE SCALE GENOMIC DNA]</scope>
    <source>
        <strain evidence="5">cv. HN1</strain>
        <tissue evidence="4">Leaves</tissue>
    </source>
</reference>
<evidence type="ECO:0000256" key="2">
    <source>
        <dbReference type="ARBA" id="ARBA00023242"/>
    </source>
</evidence>
<dbReference type="AlphaFoldDB" id="A0A4Y7KF45"/>
<dbReference type="GO" id="GO:0003723">
    <property type="term" value="F:RNA binding"/>
    <property type="evidence" value="ECO:0007669"/>
    <property type="project" value="TreeGrafter"/>
</dbReference>
<proteinExistence type="predicted"/>
<dbReference type="GO" id="GO:0006396">
    <property type="term" value="P:RNA processing"/>
    <property type="evidence" value="ECO:0007669"/>
    <property type="project" value="TreeGrafter"/>
</dbReference>
<protein>
    <recommendedName>
        <fullName evidence="3">Fcf2 pre-rRNA processing C-terminal domain-containing protein</fullName>
    </recommendedName>
</protein>
<keyword evidence="2" id="KW-0539">Nucleus</keyword>
<feature type="domain" description="Fcf2 pre-rRNA processing C-terminal" evidence="3">
    <location>
        <begin position="1"/>
        <end position="39"/>
    </location>
</feature>
<dbReference type="EMBL" id="CM010721">
    <property type="protein sequence ID" value="RZC71993.1"/>
    <property type="molecule type" value="Genomic_DNA"/>
</dbReference>
<evidence type="ECO:0000313" key="5">
    <source>
        <dbReference type="Proteomes" id="UP000316621"/>
    </source>
</evidence>
<evidence type="ECO:0000313" key="4">
    <source>
        <dbReference type="EMBL" id="RZC71993.1"/>
    </source>
</evidence>
<dbReference type="Proteomes" id="UP000316621">
    <property type="component" value="Chromosome 7"/>
</dbReference>
<dbReference type="PANTHER" id="PTHR21686">
    <property type="entry name" value="DEOXYNUCLEOTIDYLTRANSFERASE TERMINAL-INTERACTING PROTEIN 2"/>
    <property type="match status" value="1"/>
</dbReference>
<dbReference type="InterPro" id="IPR039883">
    <property type="entry name" value="Fcf2/DNTTIP2"/>
</dbReference>
<dbReference type="STRING" id="3469.A0A4Y7KF45"/>
<dbReference type="PANTHER" id="PTHR21686:SF12">
    <property type="entry name" value="DEOXYNUCLEOTIDYLTRANSFERASE TERMINAL-INTERACTING PROTEIN 2"/>
    <property type="match status" value="1"/>
</dbReference>